<feature type="signal peptide" evidence="1">
    <location>
        <begin position="1"/>
        <end position="21"/>
    </location>
</feature>
<proteinExistence type="predicted"/>
<dbReference type="EMBL" id="FOAJ01000006">
    <property type="protein sequence ID" value="SEL30990.1"/>
    <property type="molecule type" value="Genomic_DNA"/>
</dbReference>
<dbReference type="Proteomes" id="UP000199120">
    <property type="component" value="Unassembled WGS sequence"/>
</dbReference>
<keyword evidence="1" id="KW-0732">Signal</keyword>
<dbReference type="AlphaFoldDB" id="A0A1H7P518"/>
<dbReference type="STRING" id="416943.SAMN05445871_5372"/>
<evidence type="ECO:0008006" key="4">
    <source>
        <dbReference type="Google" id="ProtNLM"/>
    </source>
</evidence>
<gene>
    <name evidence="2" type="ORF">SAMN05192542_106240</name>
</gene>
<evidence type="ECO:0000313" key="2">
    <source>
        <dbReference type="EMBL" id="SEL30990.1"/>
    </source>
</evidence>
<evidence type="ECO:0000313" key="3">
    <source>
        <dbReference type="Proteomes" id="UP000199120"/>
    </source>
</evidence>
<dbReference type="RefSeq" id="WP_090550931.1">
    <property type="nucleotide sequence ID" value="NZ_FNSR01000002.1"/>
</dbReference>
<name>A0A1H7P518_9BURK</name>
<reference evidence="3" key="1">
    <citation type="submission" date="2016-10" db="EMBL/GenBank/DDBJ databases">
        <authorList>
            <person name="Varghese N."/>
            <person name="Submissions S."/>
        </authorList>
    </citation>
    <scope>NUCLEOTIDE SEQUENCE [LARGE SCALE GENOMIC DNA]</scope>
    <source>
        <strain evidence="3">LMG 26416</strain>
    </source>
</reference>
<protein>
    <recommendedName>
        <fullName evidence="4">DUF4148 domain-containing protein</fullName>
    </recommendedName>
</protein>
<accession>A0A1H7P518</accession>
<evidence type="ECO:0000256" key="1">
    <source>
        <dbReference type="SAM" id="SignalP"/>
    </source>
</evidence>
<keyword evidence="3" id="KW-1185">Reference proteome</keyword>
<feature type="chain" id="PRO_5030029138" description="DUF4148 domain-containing protein" evidence="1">
    <location>
        <begin position="22"/>
        <end position="105"/>
    </location>
</feature>
<organism evidence="2 3">
    <name type="scientific">Paraburkholderia caballeronis</name>
    <dbReference type="NCBI Taxonomy" id="416943"/>
    <lineage>
        <taxon>Bacteria</taxon>
        <taxon>Pseudomonadati</taxon>
        <taxon>Pseudomonadota</taxon>
        <taxon>Betaproteobacteria</taxon>
        <taxon>Burkholderiales</taxon>
        <taxon>Burkholderiaceae</taxon>
        <taxon>Paraburkholderia</taxon>
    </lineage>
</organism>
<sequence length="105" mass="11110">MNKKLMGAFVLASVIAAPAFADGGHDYPPANVQPHAAATVHGSARAHLRLHLRGADTSRLPDFSQTYYPAQPAQVVESAGLTRAEVRADLAKARAAHEIPSYTHG</sequence>